<name>A0A4S8MDW0_DENBC</name>
<evidence type="ECO:0000256" key="1">
    <source>
        <dbReference type="SAM" id="Phobius"/>
    </source>
</evidence>
<keyword evidence="1" id="KW-1133">Transmembrane helix</keyword>
<dbReference type="AlphaFoldDB" id="A0A4S8MDW0"/>
<sequence length="106" mass="11929">MLACILSVTSRVSSSPLLSISVDTLAFSLLIPILYHSLYHALKSRIWATLCYAMSSLIQSFPHLFGFVSVHVILEINLFQISIFNSIRSVCLFTRKNLPSVLDFNH</sequence>
<evidence type="ECO:0000313" key="2">
    <source>
        <dbReference type="EMBL" id="THV00775.1"/>
    </source>
</evidence>
<gene>
    <name evidence="2" type="ORF">K435DRAFT_434362</name>
</gene>
<keyword evidence="3" id="KW-1185">Reference proteome</keyword>
<organism evidence="2 3">
    <name type="scientific">Dendrothele bispora (strain CBS 962.96)</name>
    <dbReference type="NCBI Taxonomy" id="1314807"/>
    <lineage>
        <taxon>Eukaryota</taxon>
        <taxon>Fungi</taxon>
        <taxon>Dikarya</taxon>
        <taxon>Basidiomycota</taxon>
        <taxon>Agaricomycotina</taxon>
        <taxon>Agaricomycetes</taxon>
        <taxon>Agaricomycetidae</taxon>
        <taxon>Agaricales</taxon>
        <taxon>Agaricales incertae sedis</taxon>
        <taxon>Dendrothele</taxon>
    </lineage>
</organism>
<dbReference type="EMBL" id="ML179099">
    <property type="protein sequence ID" value="THV00775.1"/>
    <property type="molecule type" value="Genomic_DNA"/>
</dbReference>
<proteinExistence type="predicted"/>
<evidence type="ECO:0000313" key="3">
    <source>
        <dbReference type="Proteomes" id="UP000297245"/>
    </source>
</evidence>
<dbReference type="Proteomes" id="UP000297245">
    <property type="component" value="Unassembled WGS sequence"/>
</dbReference>
<accession>A0A4S8MDW0</accession>
<reference evidence="2 3" key="1">
    <citation type="journal article" date="2019" name="Nat. Ecol. Evol.">
        <title>Megaphylogeny resolves global patterns of mushroom evolution.</title>
        <authorList>
            <person name="Varga T."/>
            <person name="Krizsan K."/>
            <person name="Foldi C."/>
            <person name="Dima B."/>
            <person name="Sanchez-Garcia M."/>
            <person name="Sanchez-Ramirez S."/>
            <person name="Szollosi G.J."/>
            <person name="Szarkandi J.G."/>
            <person name="Papp V."/>
            <person name="Albert L."/>
            <person name="Andreopoulos W."/>
            <person name="Angelini C."/>
            <person name="Antonin V."/>
            <person name="Barry K.W."/>
            <person name="Bougher N.L."/>
            <person name="Buchanan P."/>
            <person name="Buyck B."/>
            <person name="Bense V."/>
            <person name="Catcheside P."/>
            <person name="Chovatia M."/>
            <person name="Cooper J."/>
            <person name="Damon W."/>
            <person name="Desjardin D."/>
            <person name="Finy P."/>
            <person name="Geml J."/>
            <person name="Haridas S."/>
            <person name="Hughes K."/>
            <person name="Justo A."/>
            <person name="Karasinski D."/>
            <person name="Kautmanova I."/>
            <person name="Kiss B."/>
            <person name="Kocsube S."/>
            <person name="Kotiranta H."/>
            <person name="LaButti K.M."/>
            <person name="Lechner B.E."/>
            <person name="Liimatainen K."/>
            <person name="Lipzen A."/>
            <person name="Lukacs Z."/>
            <person name="Mihaltcheva S."/>
            <person name="Morgado L.N."/>
            <person name="Niskanen T."/>
            <person name="Noordeloos M.E."/>
            <person name="Ohm R.A."/>
            <person name="Ortiz-Santana B."/>
            <person name="Ovrebo C."/>
            <person name="Racz N."/>
            <person name="Riley R."/>
            <person name="Savchenko A."/>
            <person name="Shiryaev A."/>
            <person name="Soop K."/>
            <person name="Spirin V."/>
            <person name="Szebenyi C."/>
            <person name="Tomsovsky M."/>
            <person name="Tulloss R.E."/>
            <person name="Uehling J."/>
            <person name="Grigoriev I.V."/>
            <person name="Vagvolgyi C."/>
            <person name="Papp T."/>
            <person name="Martin F.M."/>
            <person name="Miettinen O."/>
            <person name="Hibbett D.S."/>
            <person name="Nagy L.G."/>
        </authorList>
    </citation>
    <scope>NUCLEOTIDE SEQUENCE [LARGE SCALE GENOMIC DNA]</scope>
    <source>
        <strain evidence="2 3">CBS 962.96</strain>
    </source>
</reference>
<keyword evidence="1" id="KW-0472">Membrane</keyword>
<protein>
    <submittedName>
        <fullName evidence="2">Uncharacterized protein</fullName>
    </submittedName>
</protein>
<keyword evidence="1" id="KW-0812">Transmembrane</keyword>
<feature type="transmembrane region" description="Helical" evidence="1">
    <location>
        <begin position="63"/>
        <end position="84"/>
    </location>
</feature>